<dbReference type="InterPro" id="IPR051115">
    <property type="entry name" value="LAPTM_transporter"/>
</dbReference>
<feature type="transmembrane region" description="Helical" evidence="5">
    <location>
        <begin position="110"/>
        <end position="136"/>
    </location>
</feature>
<accession>A0A811LFW8</accession>
<keyword evidence="2 5" id="KW-0812">Transmembrane</keyword>
<evidence type="ECO:0000313" key="7">
    <source>
        <dbReference type="EMBL" id="CAD5228391.1"/>
    </source>
</evidence>
<feature type="transmembrane region" description="Helical" evidence="5">
    <location>
        <begin position="70"/>
        <end position="90"/>
    </location>
</feature>
<dbReference type="AlphaFoldDB" id="A0A811LFW8"/>
<evidence type="ECO:0000256" key="2">
    <source>
        <dbReference type="ARBA" id="ARBA00022692"/>
    </source>
</evidence>
<dbReference type="GO" id="GO:0005765">
    <property type="term" value="C:lysosomal membrane"/>
    <property type="evidence" value="ECO:0007669"/>
    <property type="project" value="TreeGrafter"/>
</dbReference>
<dbReference type="PANTHER" id="PTHR12479:SF11">
    <property type="entry name" value="PROTEIN CBG14497"/>
    <property type="match status" value="1"/>
</dbReference>
<keyword evidence="4 5" id="KW-0472">Membrane</keyword>
<dbReference type="Pfam" id="PF22954">
    <property type="entry name" value="DUF7027"/>
    <property type="match status" value="1"/>
</dbReference>
<name>A0A811LFW8_BURXY</name>
<protein>
    <submittedName>
        <fullName evidence="7">(pine wood nematode) hypothetical protein</fullName>
    </submittedName>
</protein>
<keyword evidence="8" id="KW-1185">Reference proteome</keyword>
<reference evidence="7" key="1">
    <citation type="submission" date="2020-09" db="EMBL/GenBank/DDBJ databases">
        <authorList>
            <person name="Kikuchi T."/>
        </authorList>
    </citation>
    <scope>NUCLEOTIDE SEQUENCE</scope>
    <source>
        <strain evidence="7">Ka4C1</strain>
    </source>
</reference>
<evidence type="ECO:0000256" key="3">
    <source>
        <dbReference type="ARBA" id="ARBA00022989"/>
    </source>
</evidence>
<dbReference type="Proteomes" id="UP000582659">
    <property type="component" value="Unassembled WGS sequence"/>
</dbReference>
<dbReference type="Pfam" id="PF04202">
    <property type="entry name" value="Mfp-3"/>
    <property type="match status" value="1"/>
</dbReference>
<dbReference type="EMBL" id="CAJFCV020000004">
    <property type="protein sequence ID" value="CAG9118991.1"/>
    <property type="molecule type" value="Genomic_DNA"/>
</dbReference>
<feature type="transmembrane region" description="Helical" evidence="5">
    <location>
        <begin position="258"/>
        <end position="279"/>
    </location>
</feature>
<comment type="subcellular location">
    <subcellularLocation>
        <location evidence="1">Endomembrane system</location>
        <topology evidence="1">Multi-pass membrane protein</topology>
    </subcellularLocation>
</comment>
<evidence type="ECO:0000313" key="8">
    <source>
        <dbReference type="Proteomes" id="UP000659654"/>
    </source>
</evidence>
<evidence type="ECO:0000256" key="5">
    <source>
        <dbReference type="SAM" id="Phobius"/>
    </source>
</evidence>
<gene>
    <name evidence="7" type="ORF">BXYJ_LOCUS10421</name>
</gene>
<sequence>MRAMNGRLQSVLRSPLMRNNQLNHVENGNKQHHHHHRRRESEGLPGIIQFDESADEYRCFCSCFHIKTGAYVIAGLEFFLILFFFINSFLVSLQQKESYHYKQGDKTSDYVHVAFIITAACSALATICVLLMVIGVMKNVGGLLIPHMIIQVLTILTVGLLIILGIVAVSTDLAVCYRILNAAPFHEHPQQSTVALDTNTLVRIYFFIGMLVLTFILQLYFLITIYNCRQYFVERRQYMKYCMTYSKPMETLNSARSVNVLLILLLLAVAVSAAPQWGWGQSYPYYGGNYYGNYGGYNRGYGGHHHHSHSHSHEHWG</sequence>
<dbReference type="EMBL" id="CAJFDI010000004">
    <property type="protein sequence ID" value="CAD5228391.1"/>
    <property type="molecule type" value="Genomic_DNA"/>
</dbReference>
<feature type="transmembrane region" description="Helical" evidence="5">
    <location>
        <begin position="148"/>
        <end position="169"/>
    </location>
</feature>
<dbReference type="OrthoDB" id="5870446at2759"/>
<dbReference type="GO" id="GO:0012505">
    <property type="term" value="C:endomembrane system"/>
    <property type="evidence" value="ECO:0007669"/>
    <property type="project" value="UniProtKB-SubCell"/>
</dbReference>
<comment type="caution">
    <text evidence="7">The sequence shown here is derived from an EMBL/GenBank/DDBJ whole genome shotgun (WGS) entry which is preliminary data.</text>
</comment>
<evidence type="ECO:0000256" key="4">
    <source>
        <dbReference type="ARBA" id="ARBA00023136"/>
    </source>
</evidence>
<dbReference type="InterPro" id="IPR054291">
    <property type="entry name" value="DUF7027"/>
</dbReference>
<dbReference type="Proteomes" id="UP000659654">
    <property type="component" value="Unassembled WGS sequence"/>
</dbReference>
<feature type="domain" description="DUF7027" evidence="6">
    <location>
        <begin position="68"/>
        <end position="169"/>
    </location>
</feature>
<proteinExistence type="predicted"/>
<evidence type="ECO:0000259" key="6">
    <source>
        <dbReference type="Pfam" id="PF22954"/>
    </source>
</evidence>
<organism evidence="7 8">
    <name type="scientific">Bursaphelenchus xylophilus</name>
    <name type="common">Pinewood nematode worm</name>
    <name type="synonym">Aphelenchoides xylophilus</name>
    <dbReference type="NCBI Taxonomy" id="6326"/>
    <lineage>
        <taxon>Eukaryota</taxon>
        <taxon>Metazoa</taxon>
        <taxon>Ecdysozoa</taxon>
        <taxon>Nematoda</taxon>
        <taxon>Chromadorea</taxon>
        <taxon>Rhabditida</taxon>
        <taxon>Tylenchina</taxon>
        <taxon>Tylenchomorpha</taxon>
        <taxon>Aphelenchoidea</taxon>
        <taxon>Aphelenchoididae</taxon>
        <taxon>Bursaphelenchus</taxon>
    </lineage>
</organism>
<feature type="transmembrane region" description="Helical" evidence="5">
    <location>
        <begin position="204"/>
        <end position="226"/>
    </location>
</feature>
<evidence type="ECO:0000256" key="1">
    <source>
        <dbReference type="ARBA" id="ARBA00004127"/>
    </source>
</evidence>
<dbReference type="PANTHER" id="PTHR12479">
    <property type="entry name" value="LYSOSOMAL-ASSOCIATED TRANSMEMBRANE PROTEIN"/>
    <property type="match status" value="1"/>
</dbReference>
<keyword evidence="3 5" id="KW-1133">Transmembrane helix</keyword>
<dbReference type="InterPro" id="IPR007328">
    <property type="entry name" value="Mfp-3"/>
</dbReference>